<organism evidence="2 3">
    <name type="scientific">Conger conger</name>
    <name type="common">Conger eel</name>
    <name type="synonym">Muraena conger</name>
    <dbReference type="NCBI Taxonomy" id="82655"/>
    <lineage>
        <taxon>Eukaryota</taxon>
        <taxon>Metazoa</taxon>
        <taxon>Chordata</taxon>
        <taxon>Craniata</taxon>
        <taxon>Vertebrata</taxon>
        <taxon>Euteleostomi</taxon>
        <taxon>Actinopterygii</taxon>
        <taxon>Neopterygii</taxon>
        <taxon>Teleostei</taxon>
        <taxon>Anguilliformes</taxon>
        <taxon>Congridae</taxon>
        <taxon>Conger</taxon>
    </lineage>
</organism>
<sequence length="85" mass="8722">MFSTPASSSCPPVLPPDCPSPGSEPLLPQDLGLAPAPCLAHAMSTLQAPAQSQALAPACALTWAPGPSRSRRKNLLARLRPQGPT</sequence>
<gene>
    <name evidence="2" type="ORF">COCON_G00151240</name>
</gene>
<dbReference type="AlphaFoldDB" id="A0A9Q1D878"/>
<dbReference type="EMBL" id="JAFJMO010000011">
    <property type="protein sequence ID" value="KAJ8262667.1"/>
    <property type="molecule type" value="Genomic_DNA"/>
</dbReference>
<evidence type="ECO:0000313" key="2">
    <source>
        <dbReference type="EMBL" id="KAJ8262667.1"/>
    </source>
</evidence>
<dbReference type="Proteomes" id="UP001152803">
    <property type="component" value="Unassembled WGS sequence"/>
</dbReference>
<proteinExistence type="predicted"/>
<keyword evidence="3" id="KW-1185">Reference proteome</keyword>
<evidence type="ECO:0000256" key="1">
    <source>
        <dbReference type="SAM" id="MobiDB-lite"/>
    </source>
</evidence>
<accession>A0A9Q1D878</accession>
<reference evidence="2" key="1">
    <citation type="journal article" date="2023" name="Science">
        <title>Genome structures resolve the early diversification of teleost fishes.</title>
        <authorList>
            <person name="Parey E."/>
            <person name="Louis A."/>
            <person name="Montfort J."/>
            <person name="Bouchez O."/>
            <person name="Roques C."/>
            <person name="Iampietro C."/>
            <person name="Lluch J."/>
            <person name="Castinel A."/>
            <person name="Donnadieu C."/>
            <person name="Desvignes T."/>
            <person name="Floi Bucao C."/>
            <person name="Jouanno E."/>
            <person name="Wen M."/>
            <person name="Mejri S."/>
            <person name="Dirks R."/>
            <person name="Jansen H."/>
            <person name="Henkel C."/>
            <person name="Chen W.J."/>
            <person name="Zahm M."/>
            <person name="Cabau C."/>
            <person name="Klopp C."/>
            <person name="Thompson A.W."/>
            <person name="Robinson-Rechavi M."/>
            <person name="Braasch I."/>
            <person name="Lecointre G."/>
            <person name="Bobe J."/>
            <person name="Postlethwait J.H."/>
            <person name="Berthelot C."/>
            <person name="Roest Crollius H."/>
            <person name="Guiguen Y."/>
        </authorList>
    </citation>
    <scope>NUCLEOTIDE SEQUENCE</scope>
    <source>
        <strain evidence="2">Concon-B</strain>
    </source>
</reference>
<name>A0A9Q1D878_CONCO</name>
<protein>
    <submittedName>
        <fullName evidence="2">Uncharacterized protein</fullName>
    </submittedName>
</protein>
<feature type="region of interest" description="Disordered" evidence="1">
    <location>
        <begin position="1"/>
        <end position="29"/>
    </location>
</feature>
<evidence type="ECO:0000313" key="3">
    <source>
        <dbReference type="Proteomes" id="UP001152803"/>
    </source>
</evidence>
<feature type="region of interest" description="Disordered" evidence="1">
    <location>
        <begin position="66"/>
        <end position="85"/>
    </location>
</feature>
<comment type="caution">
    <text evidence="2">The sequence shown here is derived from an EMBL/GenBank/DDBJ whole genome shotgun (WGS) entry which is preliminary data.</text>
</comment>